<keyword evidence="7" id="KW-1185">Reference proteome</keyword>
<evidence type="ECO:0000256" key="1">
    <source>
        <dbReference type="ARBA" id="ARBA00022598"/>
    </source>
</evidence>
<dbReference type="PANTHER" id="PTHR43585">
    <property type="entry name" value="FUMIPYRROLE BIOSYNTHESIS PROTEIN C"/>
    <property type="match status" value="1"/>
</dbReference>
<evidence type="ECO:0000256" key="3">
    <source>
        <dbReference type="ARBA" id="ARBA00022840"/>
    </source>
</evidence>
<dbReference type="SUPFAM" id="SSF56059">
    <property type="entry name" value="Glutathione synthetase ATP-binding domain-like"/>
    <property type="match status" value="1"/>
</dbReference>
<evidence type="ECO:0000256" key="2">
    <source>
        <dbReference type="ARBA" id="ARBA00022741"/>
    </source>
</evidence>
<evidence type="ECO:0000313" key="6">
    <source>
        <dbReference type="EMBL" id="MFC5060248.1"/>
    </source>
</evidence>
<dbReference type="EMBL" id="JBHSJB010000053">
    <property type="protein sequence ID" value="MFC5060248.1"/>
    <property type="molecule type" value="Genomic_DNA"/>
</dbReference>
<evidence type="ECO:0000259" key="5">
    <source>
        <dbReference type="PROSITE" id="PS50975"/>
    </source>
</evidence>
<sequence>MVVDELGGCAVRIMMVGCGWMGRPYLSRAHRRGIHVAVLDSEAALSWDETRAAFGPGDKGYAVPFPGEEGWLAAAAAALRDGPVDGIVAFSEAHVRPAALLADELGLPGPGMRAALTSRNKLAQRELFARRGIAQPDFHAAVRASGSAGVWSANRYPVVAKPLSKMGSEGVRICADATELHDWLVALDSDDPFLVEQHLTGVELSVEAVVDRGDVLFWNITAKTISAPPFCVELEHQAPADIDEDERSAIRQCLDEVLGALDMGSGIAHLEVILRNRVPHVVEIAVRTPGDYLMEVIEAATGVDLFDAVIAVACGLPCAVDPVASDVAAVWFPTAPPGVVVTLNGHESLHDLDGVVRAEIDVTPGSVVTPLRSSMDRLGMVVYKAQERAELLVRRERIRRTLVLATQS</sequence>
<dbReference type="Gene3D" id="3.30.470.20">
    <property type="entry name" value="ATP-grasp fold, B domain"/>
    <property type="match status" value="1"/>
</dbReference>
<reference evidence="7" key="1">
    <citation type="journal article" date="2019" name="Int. J. Syst. Evol. Microbiol.">
        <title>The Global Catalogue of Microorganisms (GCM) 10K type strain sequencing project: providing services to taxonomists for standard genome sequencing and annotation.</title>
        <authorList>
            <consortium name="The Broad Institute Genomics Platform"/>
            <consortium name="The Broad Institute Genome Sequencing Center for Infectious Disease"/>
            <person name="Wu L."/>
            <person name="Ma J."/>
        </authorList>
    </citation>
    <scope>NUCLEOTIDE SEQUENCE [LARGE SCALE GENOMIC DNA]</scope>
    <source>
        <strain evidence="7">KCTC 12848</strain>
    </source>
</reference>
<dbReference type="InterPro" id="IPR052032">
    <property type="entry name" value="ATP-dep_AA_Ligase"/>
</dbReference>
<keyword evidence="3 4" id="KW-0067">ATP-binding</keyword>
<dbReference type="RefSeq" id="WP_344041958.1">
    <property type="nucleotide sequence ID" value="NZ_BAAAKE010000031.1"/>
</dbReference>
<dbReference type="InterPro" id="IPR041472">
    <property type="entry name" value="BL00235/CARNS1_N"/>
</dbReference>
<dbReference type="InterPro" id="IPR011761">
    <property type="entry name" value="ATP-grasp"/>
</dbReference>
<dbReference type="PROSITE" id="PS50975">
    <property type="entry name" value="ATP_GRASP"/>
    <property type="match status" value="1"/>
</dbReference>
<gene>
    <name evidence="6" type="ORF">ACFPFM_41605</name>
</gene>
<comment type="caution">
    <text evidence="6">The sequence shown here is derived from an EMBL/GenBank/DDBJ whole genome shotgun (WGS) entry which is preliminary data.</text>
</comment>
<proteinExistence type="predicted"/>
<dbReference type="Pfam" id="PF18603">
    <property type="entry name" value="LAL_C2"/>
    <property type="match status" value="1"/>
</dbReference>
<evidence type="ECO:0000313" key="7">
    <source>
        <dbReference type="Proteomes" id="UP001595833"/>
    </source>
</evidence>
<evidence type="ECO:0000256" key="4">
    <source>
        <dbReference type="PROSITE-ProRule" id="PRU00409"/>
    </source>
</evidence>
<feature type="domain" description="ATP-grasp" evidence="5">
    <location>
        <begin position="125"/>
        <end position="314"/>
    </location>
</feature>
<protein>
    <submittedName>
        <fullName evidence="6">ATP-grasp domain-containing protein</fullName>
    </submittedName>
</protein>
<keyword evidence="1" id="KW-0436">Ligase</keyword>
<accession>A0ABV9YBY8</accession>
<dbReference type="PANTHER" id="PTHR43585:SF2">
    <property type="entry name" value="ATP-GRASP ENZYME FSQD"/>
    <property type="match status" value="1"/>
</dbReference>
<dbReference type="Gene3D" id="3.40.50.20">
    <property type="match status" value="1"/>
</dbReference>
<name>A0ABV9YBY8_9PSEU</name>
<dbReference type="InterPro" id="IPR040570">
    <property type="entry name" value="LAL_C2"/>
</dbReference>
<dbReference type="Pfam" id="PF13535">
    <property type="entry name" value="ATP-grasp_4"/>
    <property type="match status" value="1"/>
</dbReference>
<dbReference type="Proteomes" id="UP001595833">
    <property type="component" value="Unassembled WGS sequence"/>
</dbReference>
<keyword evidence="2 4" id="KW-0547">Nucleotide-binding</keyword>
<dbReference type="Pfam" id="PF18130">
    <property type="entry name" value="ATPgrasp_N"/>
    <property type="match status" value="1"/>
</dbReference>
<organism evidence="6 7">
    <name type="scientific">Saccharothrix xinjiangensis</name>
    <dbReference type="NCBI Taxonomy" id="204798"/>
    <lineage>
        <taxon>Bacteria</taxon>
        <taxon>Bacillati</taxon>
        <taxon>Actinomycetota</taxon>
        <taxon>Actinomycetes</taxon>
        <taxon>Pseudonocardiales</taxon>
        <taxon>Pseudonocardiaceae</taxon>
        <taxon>Saccharothrix</taxon>
    </lineage>
</organism>